<keyword evidence="7 9" id="KW-0472">Membrane</keyword>
<feature type="transmembrane region" description="Helical" evidence="9">
    <location>
        <begin position="44"/>
        <end position="61"/>
    </location>
</feature>
<evidence type="ECO:0000256" key="7">
    <source>
        <dbReference type="ARBA" id="ARBA00023136"/>
    </source>
</evidence>
<feature type="transmembrane region" description="Helical" evidence="9">
    <location>
        <begin position="113"/>
        <end position="133"/>
    </location>
</feature>
<dbReference type="GO" id="GO:0010312">
    <property type="term" value="P:detoxification of zinc ion"/>
    <property type="evidence" value="ECO:0007669"/>
    <property type="project" value="TreeGrafter"/>
</dbReference>
<protein>
    <submittedName>
        <fullName evidence="12">Zinc transporter 10-like</fullName>
    </submittedName>
</protein>
<dbReference type="Pfam" id="PF01545">
    <property type="entry name" value="Cation_efflux"/>
    <property type="match status" value="1"/>
</dbReference>
<evidence type="ECO:0000313" key="13">
    <source>
        <dbReference type="Proteomes" id="UP000034805"/>
    </source>
</evidence>
<evidence type="ECO:0000256" key="1">
    <source>
        <dbReference type="ARBA" id="ARBA00004141"/>
    </source>
</evidence>
<dbReference type="InterPro" id="IPR058533">
    <property type="entry name" value="Cation_efflux_TM"/>
</dbReference>
<feature type="transmembrane region" description="Helical" evidence="9">
    <location>
        <begin position="12"/>
        <end position="32"/>
    </location>
</feature>
<keyword evidence="4 9" id="KW-0812">Transmembrane</keyword>
<reference evidence="12 13" key="1">
    <citation type="submission" date="2015-08" db="EMBL/GenBank/DDBJ databases">
        <title>The genome of the Asian arowana (Scleropages formosus).</title>
        <authorList>
            <person name="Tan M.H."/>
            <person name="Gan H.M."/>
            <person name="Croft L.J."/>
            <person name="Austin C.M."/>
        </authorList>
    </citation>
    <scope>NUCLEOTIDE SEQUENCE [LARGE SCALE GENOMIC DNA]</scope>
    <source>
        <strain evidence="12">Aro1</strain>
    </source>
</reference>
<evidence type="ECO:0000256" key="8">
    <source>
        <dbReference type="SAM" id="MobiDB-lite"/>
    </source>
</evidence>
<evidence type="ECO:0000256" key="9">
    <source>
        <dbReference type="SAM" id="Phobius"/>
    </source>
</evidence>
<accession>A0A0N8JYJ1</accession>
<comment type="caution">
    <text evidence="12">The sequence shown here is derived from an EMBL/GenBank/DDBJ whole genome shotgun (WGS) entry which is preliminary data.</text>
</comment>
<feature type="compositionally biased region" description="Basic and acidic residues" evidence="8">
    <location>
        <begin position="386"/>
        <end position="402"/>
    </location>
</feature>
<dbReference type="NCBIfam" id="TIGR01297">
    <property type="entry name" value="CDF"/>
    <property type="match status" value="1"/>
</dbReference>
<dbReference type="EMBL" id="JARO02005505">
    <property type="protein sequence ID" value="KPP66681.1"/>
    <property type="molecule type" value="Genomic_DNA"/>
</dbReference>
<dbReference type="InterPro" id="IPR002524">
    <property type="entry name" value="Cation_efflux"/>
</dbReference>
<dbReference type="SUPFAM" id="SSF161111">
    <property type="entry name" value="Cation efflux protein transmembrane domain-like"/>
    <property type="match status" value="1"/>
</dbReference>
<comment type="subcellular location">
    <subcellularLocation>
        <location evidence="1">Membrane</location>
        <topology evidence="1">Multi-pass membrane protein</topology>
    </subcellularLocation>
</comment>
<dbReference type="PANTHER" id="PTHR45820:SF3">
    <property type="entry name" value="CALCIUM_MANGANESE ANTIPORTER SLC30A10"/>
    <property type="match status" value="1"/>
</dbReference>
<organism evidence="12 13">
    <name type="scientific">Scleropages formosus</name>
    <name type="common">Asian bonytongue</name>
    <name type="synonym">Osteoglossum formosum</name>
    <dbReference type="NCBI Taxonomy" id="113540"/>
    <lineage>
        <taxon>Eukaryota</taxon>
        <taxon>Metazoa</taxon>
        <taxon>Chordata</taxon>
        <taxon>Craniata</taxon>
        <taxon>Vertebrata</taxon>
        <taxon>Euteleostomi</taxon>
        <taxon>Actinopterygii</taxon>
        <taxon>Neopterygii</taxon>
        <taxon>Teleostei</taxon>
        <taxon>Osteoglossocephala</taxon>
        <taxon>Osteoglossomorpha</taxon>
        <taxon>Osteoglossiformes</taxon>
        <taxon>Osteoglossidae</taxon>
        <taxon>Scleropages</taxon>
    </lineage>
</organism>
<keyword evidence="5" id="KW-0862">Zinc</keyword>
<feature type="transmembrane region" description="Helical" evidence="9">
    <location>
        <begin position="191"/>
        <end position="212"/>
    </location>
</feature>
<feature type="transmembrane region" description="Helical" evidence="9">
    <location>
        <begin position="81"/>
        <end position="101"/>
    </location>
</feature>
<evidence type="ECO:0000259" key="10">
    <source>
        <dbReference type="Pfam" id="PF01545"/>
    </source>
</evidence>
<keyword evidence="6 9" id="KW-1133">Transmembrane helix</keyword>
<sequence length="402" mass="43264">MGRYTGKTCRLIFILVITALFFVAEVFVGYFGNSMSLVSDSFNMLSDLLSLCVGIAAGRVLRRPSSPRCTYGLSRAEVVGALANAVFLSALCFSVSVQSINRLAVPEPISEPELVLVVGALGLLVNIVGLLIFQDYKKCCWWWGCARGTKGERQGGPEEAREGARKGDDEESAEAEAAAEKTGQTLNIRGVLLHVLNDTLGSIVVVVVSAVFCVLPLEDDEPCSWKCYLDPSLTLVMVVIIMISAVPLFKETTSILLQMTPADIQLGIVLEDISKIPGVQSIHEVHVWELAQKRNVATMHVKCADTQAFQGLSQHVRKVFHQAGVHSVTIQPEFDDGSGDGRCDAPCLYSSCQNLSSCGVSSPSLPVSNGHLPQAPSEVSVGTAEDPEKKPPAEEPVKTTKF</sequence>
<feature type="compositionally biased region" description="Basic and acidic residues" evidence="8">
    <location>
        <begin position="150"/>
        <end position="168"/>
    </location>
</feature>
<evidence type="ECO:0000256" key="6">
    <source>
        <dbReference type="ARBA" id="ARBA00022989"/>
    </source>
</evidence>
<evidence type="ECO:0000256" key="4">
    <source>
        <dbReference type="ARBA" id="ARBA00022692"/>
    </source>
</evidence>
<feature type="region of interest" description="Disordered" evidence="8">
    <location>
        <begin position="363"/>
        <end position="402"/>
    </location>
</feature>
<keyword evidence="3" id="KW-0813">Transport</keyword>
<name>A0A0N8JYJ1_SCLFO</name>
<dbReference type="Proteomes" id="UP000034805">
    <property type="component" value="Unassembled WGS sequence"/>
</dbReference>
<proteinExistence type="inferred from homology"/>
<comment type="similarity">
    <text evidence="2">Belongs to the cation diffusion facilitator (CDF) transporter (TC 2.A.4) family. SLC30A subfamily.</text>
</comment>
<dbReference type="STRING" id="113540.ENSSFOP00015041958"/>
<evidence type="ECO:0000256" key="3">
    <source>
        <dbReference type="ARBA" id="ARBA00022448"/>
    </source>
</evidence>
<feature type="domain" description="Cation efflux protein transmembrane" evidence="10">
    <location>
        <begin position="11"/>
        <end position="257"/>
    </location>
</feature>
<dbReference type="InterPro" id="IPR027469">
    <property type="entry name" value="Cation_efflux_TMD_sf"/>
</dbReference>
<feature type="region of interest" description="Disordered" evidence="8">
    <location>
        <begin position="150"/>
        <end position="172"/>
    </location>
</feature>
<feature type="transmembrane region" description="Helical" evidence="9">
    <location>
        <begin position="232"/>
        <end position="249"/>
    </location>
</feature>
<dbReference type="PANTHER" id="PTHR45820">
    <property type="entry name" value="FI23527P1"/>
    <property type="match status" value="1"/>
</dbReference>
<evidence type="ECO:0000256" key="2">
    <source>
        <dbReference type="ARBA" id="ARBA00008873"/>
    </source>
</evidence>
<evidence type="ECO:0000259" key="11">
    <source>
        <dbReference type="Pfam" id="PF16916"/>
    </source>
</evidence>
<dbReference type="InterPro" id="IPR027470">
    <property type="entry name" value="Cation_efflux_CTD"/>
</dbReference>
<dbReference type="Pfam" id="PF16916">
    <property type="entry name" value="ZT_dimer"/>
    <property type="match status" value="1"/>
</dbReference>
<dbReference type="AlphaFoldDB" id="A0A0N8JYJ1"/>
<evidence type="ECO:0000313" key="12">
    <source>
        <dbReference type="EMBL" id="KPP66681.1"/>
    </source>
</evidence>
<evidence type="ECO:0000256" key="5">
    <source>
        <dbReference type="ARBA" id="ARBA00022833"/>
    </source>
</evidence>
<dbReference type="Gene3D" id="1.20.1510.10">
    <property type="entry name" value="Cation efflux protein transmembrane domain"/>
    <property type="match status" value="1"/>
</dbReference>
<gene>
    <name evidence="12" type="ORF">Z043_114792</name>
</gene>
<dbReference type="GO" id="GO:0005385">
    <property type="term" value="F:zinc ion transmembrane transporter activity"/>
    <property type="evidence" value="ECO:0007669"/>
    <property type="project" value="TreeGrafter"/>
</dbReference>
<dbReference type="GO" id="GO:0006828">
    <property type="term" value="P:manganese ion transport"/>
    <property type="evidence" value="ECO:0007669"/>
    <property type="project" value="TreeGrafter"/>
</dbReference>
<feature type="domain" description="Cation efflux protein cytoplasmic" evidence="11">
    <location>
        <begin position="263"/>
        <end position="333"/>
    </location>
</feature>
<dbReference type="GO" id="GO:0006882">
    <property type="term" value="P:intracellular zinc ion homeostasis"/>
    <property type="evidence" value="ECO:0007669"/>
    <property type="project" value="TreeGrafter"/>
</dbReference>
<dbReference type="GO" id="GO:0016020">
    <property type="term" value="C:membrane"/>
    <property type="evidence" value="ECO:0007669"/>
    <property type="project" value="UniProtKB-SubCell"/>
</dbReference>